<feature type="region of interest" description="Disordered" evidence="1">
    <location>
        <begin position="185"/>
        <end position="204"/>
    </location>
</feature>
<evidence type="ECO:0000256" key="1">
    <source>
        <dbReference type="SAM" id="MobiDB-lite"/>
    </source>
</evidence>
<dbReference type="Proteomes" id="UP000663853">
    <property type="component" value="Unassembled WGS sequence"/>
</dbReference>
<proteinExistence type="predicted"/>
<reference evidence="2" key="1">
    <citation type="submission" date="2021-01" db="EMBL/GenBank/DDBJ databases">
        <authorList>
            <person name="Kaushik A."/>
        </authorList>
    </citation>
    <scope>NUCLEOTIDE SEQUENCE</scope>
    <source>
        <strain evidence="2">AG6-10EEA</strain>
    </source>
</reference>
<organism evidence="2 3">
    <name type="scientific">Rhizoctonia solani</name>
    <dbReference type="NCBI Taxonomy" id="456999"/>
    <lineage>
        <taxon>Eukaryota</taxon>
        <taxon>Fungi</taxon>
        <taxon>Dikarya</taxon>
        <taxon>Basidiomycota</taxon>
        <taxon>Agaricomycotina</taxon>
        <taxon>Agaricomycetes</taxon>
        <taxon>Cantharellales</taxon>
        <taxon>Ceratobasidiaceae</taxon>
        <taxon>Rhizoctonia</taxon>
    </lineage>
</organism>
<accession>A0A8H3AX17</accession>
<evidence type="ECO:0000313" key="3">
    <source>
        <dbReference type="Proteomes" id="UP000663853"/>
    </source>
</evidence>
<protein>
    <submittedName>
        <fullName evidence="2">Uncharacterized protein</fullName>
    </submittedName>
</protein>
<comment type="caution">
    <text evidence="2">The sequence shown here is derived from an EMBL/GenBank/DDBJ whole genome shotgun (WGS) entry which is preliminary data.</text>
</comment>
<evidence type="ECO:0000313" key="2">
    <source>
        <dbReference type="EMBL" id="CAE6442511.1"/>
    </source>
</evidence>
<dbReference type="AlphaFoldDB" id="A0A8H3AX17"/>
<dbReference type="EMBL" id="CAJMXA010000774">
    <property type="protein sequence ID" value="CAE6442511.1"/>
    <property type="molecule type" value="Genomic_DNA"/>
</dbReference>
<sequence length="204" mass="22347">MSTSILQITRDAQLSTIEPPPVQAQHTNMTHGRRWVSGWPPWHESSQFAKHYPPSSLVWHSSTCYTRPAYQRITPPTLTLLLNTPPQANSTGRERGLDLRIDAVPTERGEARAGCRLPLGVHMLPAPFRCSRLMSICRLVFSSCPPHLPPLPTTAMPDSNSWALAWLLRQPEEAGIAAGRIRRPNQHTAGLSPGFSPVAAGVGG</sequence>
<gene>
    <name evidence="2" type="ORF">RDB_LOCUS38123</name>
</gene>
<name>A0A8H3AX17_9AGAM</name>